<dbReference type="FunFam" id="1.10.286.10:FF:000003">
    <property type="entry name" value="GTP cyclohydrolase 1"/>
    <property type="match status" value="1"/>
</dbReference>
<accession>A0A183EXQ1</accession>
<dbReference type="GO" id="GO:0005525">
    <property type="term" value="F:GTP binding"/>
    <property type="evidence" value="ECO:0007669"/>
    <property type="project" value="UniProtKB-KW"/>
</dbReference>
<keyword evidence="2" id="KW-0547">Nucleotide-binding</keyword>
<name>A0A183EXQ1_9BILA</name>
<dbReference type="InterPro" id="IPR001474">
    <property type="entry name" value="GTP_CycHdrlase_I"/>
</dbReference>
<keyword evidence="4" id="KW-0342">GTP-binding</keyword>
<dbReference type="EMBL" id="UYRT01106668">
    <property type="protein sequence ID" value="VDN44608.1"/>
    <property type="molecule type" value="Genomic_DNA"/>
</dbReference>
<sequence length="90" mass="10405">MLQGIRCSNIGRHSPLLSEQHENLCRAYETIIRHCGEDSSRQGLLKTPGRAARAMLFFTKGYEDSLDGKLQPVLKRYEMFFFSYSVFSRL</sequence>
<proteinExistence type="predicted"/>
<evidence type="ECO:0000256" key="1">
    <source>
        <dbReference type="ARBA" id="ARBA00011857"/>
    </source>
</evidence>
<dbReference type="GO" id="GO:0005737">
    <property type="term" value="C:cytoplasm"/>
    <property type="evidence" value="ECO:0007669"/>
    <property type="project" value="TreeGrafter"/>
</dbReference>
<evidence type="ECO:0000313" key="5">
    <source>
        <dbReference type="EMBL" id="VDN44608.1"/>
    </source>
</evidence>
<dbReference type="WBParaSite" id="GPUH_0002577201-mRNA-1">
    <property type="protein sequence ID" value="GPUH_0002577201-mRNA-1"/>
    <property type="gene ID" value="GPUH_0002577201"/>
</dbReference>
<dbReference type="GO" id="GO:0006729">
    <property type="term" value="P:tetrahydrobiopterin biosynthetic process"/>
    <property type="evidence" value="ECO:0007669"/>
    <property type="project" value="TreeGrafter"/>
</dbReference>
<dbReference type="GO" id="GO:0003934">
    <property type="term" value="F:GTP cyclohydrolase I activity"/>
    <property type="evidence" value="ECO:0007669"/>
    <property type="project" value="InterPro"/>
</dbReference>
<comment type="subunit">
    <text evidence="1">Toroid-shaped homodecamer, composed of two pentamers of five dimers.</text>
</comment>
<organism evidence="7">
    <name type="scientific">Gongylonema pulchrum</name>
    <dbReference type="NCBI Taxonomy" id="637853"/>
    <lineage>
        <taxon>Eukaryota</taxon>
        <taxon>Metazoa</taxon>
        <taxon>Ecdysozoa</taxon>
        <taxon>Nematoda</taxon>
        <taxon>Chromadorea</taxon>
        <taxon>Rhabditida</taxon>
        <taxon>Spirurina</taxon>
        <taxon>Spiruromorpha</taxon>
        <taxon>Spiruroidea</taxon>
        <taxon>Gongylonematidae</taxon>
        <taxon>Gongylonema</taxon>
    </lineage>
</organism>
<evidence type="ECO:0000256" key="4">
    <source>
        <dbReference type="ARBA" id="ARBA00023134"/>
    </source>
</evidence>
<keyword evidence="6" id="KW-1185">Reference proteome</keyword>
<dbReference type="PANTHER" id="PTHR11109:SF7">
    <property type="entry name" value="GTP CYCLOHYDROLASE 1"/>
    <property type="match status" value="1"/>
</dbReference>
<dbReference type="GO" id="GO:0008270">
    <property type="term" value="F:zinc ion binding"/>
    <property type="evidence" value="ECO:0007669"/>
    <property type="project" value="TreeGrafter"/>
</dbReference>
<keyword evidence="3" id="KW-0378">Hydrolase</keyword>
<evidence type="ECO:0000313" key="6">
    <source>
        <dbReference type="Proteomes" id="UP000271098"/>
    </source>
</evidence>
<protein>
    <submittedName>
        <fullName evidence="7">GTP_cyclohydroI domain-containing protein</fullName>
    </submittedName>
</protein>
<evidence type="ECO:0000313" key="7">
    <source>
        <dbReference type="WBParaSite" id="GPUH_0002577201-mRNA-1"/>
    </source>
</evidence>
<evidence type="ECO:0000256" key="3">
    <source>
        <dbReference type="ARBA" id="ARBA00022801"/>
    </source>
</evidence>
<gene>
    <name evidence="5" type="ORF">GPUH_LOCUS25742</name>
</gene>
<dbReference type="AlphaFoldDB" id="A0A183EXQ1"/>
<dbReference type="PANTHER" id="PTHR11109">
    <property type="entry name" value="GTP CYCLOHYDROLASE I"/>
    <property type="match status" value="1"/>
</dbReference>
<dbReference type="Gene3D" id="1.10.286.10">
    <property type="match status" value="1"/>
</dbReference>
<dbReference type="Proteomes" id="UP000271098">
    <property type="component" value="Unassembled WGS sequence"/>
</dbReference>
<reference evidence="5 6" key="2">
    <citation type="submission" date="2018-11" db="EMBL/GenBank/DDBJ databases">
        <authorList>
            <consortium name="Pathogen Informatics"/>
        </authorList>
    </citation>
    <scope>NUCLEOTIDE SEQUENCE [LARGE SCALE GENOMIC DNA]</scope>
</reference>
<dbReference type="InterPro" id="IPR043134">
    <property type="entry name" value="GTP-CH-I_N"/>
</dbReference>
<reference evidence="7" key="1">
    <citation type="submission" date="2016-06" db="UniProtKB">
        <authorList>
            <consortium name="WormBaseParasite"/>
        </authorList>
    </citation>
    <scope>IDENTIFICATION</scope>
</reference>
<evidence type="ECO:0000256" key="2">
    <source>
        <dbReference type="ARBA" id="ARBA00022741"/>
    </source>
</evidence>
<dbReference type="OrthoDB" id="4966at2759"/>
<dbReference type="SUPFAM" id="SSF55620">
    <property type="entry name" value="Tetrahydrobiopterin biosynthesis enzymes-like"/>
    <property type="match status" value="1"/>
</dbReference>
<dbReference type="GO" id="GO:0046654">
    <property type="term" value="P:tetrahydrofolate biosynthetic process"/>
    <property type="evidence" value="ECO:0007669"/>
    <property type="project" value="InterPro"/>
</dbReference>